<name>A0A0A9GSG8_ARUDO</name>
<protein>
    <submittedName>
        <fullName evidence="1">Uncharacterized protein</fullName>
    </submittedName>
</protein>
<proteinExistence type="predicted"/>
<accession>A0A0A9GSG8</accession>
<dbReference type="AlphaFoldDB" id="A0A0A9GSG8"/>
<dbReference type="EMBL" id="GBRH01170484">
    <property type="protein sequence ID" value="JAE27412.1"/>
    <property type="molecule type" value="Transcribed_RNA"/>
</dbReference>
<reference evidence="1" key="1">
    <citation type="submission" date="2014-09" db="EMBL/GenBank/DDBJ databases">
        <authorList>
            <person name="Magalhaes I.L.F."/>
            <person name="Oliveira U."/>
            <person name="Santos F.R."/>
            <person name="Vidigal T.H.D.A."/>
            <person name="Brescovit A.D."/>
            <person name="Santos A.J."/>
        </authorList>
    </citation>
    <scope>NUCLEOTIDE SEQUENCE</scope>
    <source>
        <tissue evidence="1">Shoot tissue taken approximately 20 cm above the soil surface</tissue>
    </source>
</reference>
<organism evidence="1">
    <name type="scientific">Arundo donax</name>
    <name type="common">Giant reed</name>
    <name type="synonym">Donax arundinaceus</name>
    <dbReference type="NCBI Taxonomy" id="35708"/>
    <lineage>
        <taxon>Eukaryota</taxon>
        <taxon>Viridiplantae</taxon>
        <taxon>Streptophyta</taxon>
        <taxon>Embryophyta</taxon>
        <taxon>Tracheophyta</taxon>
        <taxon>Spermatophyta</taxon>
        <taxon>Magnoliopsida</taxon>
        <taxon>Liliopsida</taxon>
        <taxon>Poales</taxon>
        <taxon>Poaceae</taxon>
        <taxon>PACMAD clade</taxon>
        <taxon>Arundinoideae</taxon>
        <taxon>Arundineae</taxon>
        <taxon>Arundo</taxon>
    </lineage>
</organism>
<sequence length="54" mass="6303">MKHVKTTVSETCKMQIYMLYFQSETRKVPPILDAARSLKHHSHTTNSQCVLQKK</sequence>
<evidence type="ECO:0000313" key="1">
    <source>
        <dbReference type="EMBL" id="JAE27412.1"/>
    </source>
</evidence>
<reference evidence="1" key="2">
    <citation type="journal article" date="2015" name="Data Brief">
        <title>Shoot transcriptome of the giant reed, Arundo donax.</title>
        <authorList>
            <person name="Barrero R.A."/>
            <person name="Guerrero F.D."/>
            <person name="Moolhuijzen P."/>
            <person name="Goolsby J.A."/>
            <person name="Tidwell J."/>
            <person name="Bellgard S.E."/>
            <person name="Bellgard M.I."/>
        </authorList>
    </citation>
    <scope>NUCLEOTIDE SEQUENCE</scope>
    <source>
        <tissue evidence="1">Shoot tissue taken approximately 20 cm above the soil surface</tissue>
    </source>
</reference>